<dbReference type="Pfam" id="PF05699">
    <property type="entry name" value="Dimer_Tnp_hAT"/>
    <property type="match status" value="1"/>
</dbReference>
<dbReference type="AlphaFoldDB" id="A0A6A5EC79"/>
<dbReference type="SUPFAM" id="SSF140996">
    <property type="entry name" value="Hermes dimerisation domain"/>
    <property type="match status" value="1"/>
</dbReference>
<dbReference type="PANTHER" id="PTHR46481">
    <property type="entry name" value="ZINC FINGER BED DOMAIN-CONTAINING PROTEIN 4"/>
    <property type="match status" value="1"/>
</dbReference>
<comment type="caution">
    <text evidence="11">The sequence shown here is derived from an EMBL/GenBank/DDBJ whole genome shotgun (WGS) entry which is preliminary data.</text>
</comment>
<keyword evidence="7" id="KW-0804">Transcription</keyword>
<evidence type="ECO:0000256" key="4">
    <source>
        <dbReference type="ARBA" id="ARBA00022833"/>
    </source>
</evidence>
<keyword evidence="2" id="KW-0479">Metal-binding</keyword>
<dbReference type="PANTHER" id="PTHR46481:SF10">
    <property type="entry name" value="ZINC FINGER BED DOMAIN-CONTAINING PROTEIN 39"/>
    <property type="match status" value="1"/>
</dbReference>
<dbReference type="SUPFAM" id="SSF53098">
    <property type="entry name" value="Ribonuclease H-like"/>
    <property type="match status" value="1"/>
</dbReference>
<evidence type="ECO:0000256" key="6">
    <source>
        <dbReference type="ARBA" id="ARBA00023125"/>
    </source>
</evidence>
<dbReference type="InterPro" id="IPR003656">
    <property type="entry name" value="Znf_BED"/>
</dbReference>
<dbReference type="InterPro" id="IPR008906">
    <property type="entry name" value="HATC_C_dom"/>
</dbReference>
<evidence type="ECO:0000259" key="9">
    <source>
        <dbReference type="Pfam" id="PF02892"/>
    </source>
</evidence>
<keyword evidence="5" id="KW-0805">Transcription regulation</keyword>
<dbReference type="GO" id="GO:0005634">
    <property type="term" value="C:nucleus"/>
    <property type="evidence" value="ECO:0007669"/>
    <property type="project" value="UniProtKB-SubCell"/>
</dbReference>
<comment type="subcellular location">
    <subcellularLocation>
        <location evidence="1">Nucleus</location>
    </subcellularLocation>
</comment>
<dbReference type="GO" id="GO:0008270">
    <property type="term" value="F:zinc ion binding"/>
    <property type="evidence" value="ECO:0007669"/>
    <property type="project" value="UniProtKB-KW"/>
</dbReference>
<dbReference type="InterPro" id="IPR052035">
    <property type="entry name" value="ZnF_BED_domain_contain"/>
</dbReference>
<dbReference type="Pfam" id="PF02892">
    <property type="entry name" value="zf-BED"/>
    <property type="match status" value="1"/>
</dbReference>
<dbReference type="Proteomes" id="UP000465112">
    <property type="component" value="Chromosome 15"/>
</dbReference>
<feature type="domain" description="BED-type" evidence="9">
    <location>
        <begin position="18"/>
        <end position="57"/>
    </location>
</feature>
<gene>
    <name evidence="11" type="ORF">PFLUV_G00184640</name>
</gene>
<reference evidence="11 12" key="1">
    <citation type="submission" date="2019-06" db="EMBL/GenBank/DDBJ databases">
        <title>A chromosome-scale genome assembly of the European perch, Perca fluviatilis.</title>
        <authorList>
            <person name="Roques C."/>
            <person name="Zahm M."/>
            <person name="Cabau C."/>
            <person name="Klopp C."/>
            <person name="Bouchez O."/>
            <person name="Donnadieu C."/>
            <person name="Kuhl H."/>
            <person name="Gislard M."/>
            <person name="Guendouz S."/>
            <person name="Journot L."/>
            <person name="Haffray P."/>
            <person name="Bestin A."/>
            <person name="Morvezen R."/>
            <person name="Feron R."/>
            <person name="Wen M."/>
            <person name="Jouanno E."/>
            <person name="Herpin A."/>
            <person name="Schartl M."/>
            <person name="Postlethwait J."/>
            <person name="Schaerlinger B."/>
            <person name="Chardard D."/>
            <person name="Lecocq T."/>
            <person name="Poncet C."/>
            <person name="Jaffrelo L."/>
            <person name="Lampietro C."/>
            <person name="Guiguen Y."/>
        </authorList>
    </citation>
    <scope>NUCLEOTIDE SEQUENCE [LARGE SCALE GENOMIC DNA]</scope>
    <source>
        <tissue evidence="11">Blood</tissue>
    </source>
</reference>
<name>A0A6A5EC79_PERFL</name>
<dbReference type="GO" id="GO:0003677">
    <property type="term" value="F:DNA binding"/>
    <property type="evidence" value="ECO:0007669"/>
    <property type="project" value="UniProtKB-KW"/>
</dbReference>
<dbReference type="InterPro" id="IPR012337">
    <property type="entry name" value="RNaseH-like_sf"/>
</dbReference>
<evidence type="ECO:0000256" key="5">
    <source>
        <dbReference type="ARBA" id="ARBA00023015"/>
    </source>
</evidence>
<keyword evidence="12" id="KW-1185">Reference proteome</keyword>
<dbReference type="EMBL" id="VHII01000015">
    <property type="protein sequence ID" value="KAF1380226.1"/>
    <property type="molecule type" value="Genomic_DNA"/>
</dbReference>
<evidence type="ECO:0008006" key="13">
    <source>
        <dbReference type="Google" id="ProtNLM"/>
    </source>
</evidence>
<organism evidence="11 12">
    <name type="scientific">Perca fluviatilis</name>
    <name type="common">European perch</name>
    <dbReference type="NCBI Taxonomy" id="8168"/>
    <lineage>
        <taxon>Eukaryota</taxon>
        <taxon>Metazoa</taxon>
        <taxon>Chordata</taxon>
        <taxon>Craniata</taxon>
        <taxon>Vertebrata</taxon>
        <taxon>Euteleostomi</taxon>
        <taxon>Actinopterygii</taxon>
        <taxon>Neopterygii</taxon>
        <taxon>Teleostei</taxon>
        <taxon>Neoteleostei</taxon>
        <taxon>Acanthomorphata</taxon>
        <taxon>Eupercaria</taxon>
        <taxon>Perciformes</taxon>
        <taxon>Percoidei</taxon>
        <taxon>Percidae</taxon>
        <taxon>Percinae</taxon>
        <taxon>Perca</taxon>
    </lineage>
</organism>
<keyword evidence="4" id="KW-0862">Zinc</keyword>
<evidence type="ECO:0000256" key="8">
    <source>
        <dbReference type="ARBA" id="ARBA00023242"/>
    </source>
</evidence>
<keyword evidence="6" id="KW-0238">DNA-binding</keyword>
<feature type="domain" description="HAT C-terminal dimerisation" evidence="10">
    <location>
        <begin position="436"/>
        <end position="513"/>
    </location>
</feature>
<keyword evidence="8" id="KW-0539">Nucleus</keyword>
<evidence type="ECO:0000259" key="10">
    <source>
        <dbReference type="Pfam" id="PF05699"/>
    </source>
</evidence>
<evidence type="ECO:0000256" key="3">
    <source>
        <dbReference type="ARBA" id="ARBA00022771"/>
    </source>
</evidence>
<protein>
    <recommendedName>
        <fullName evidence="13">BED-type domain-containing protein</fullName>
    </recommendedName>
</protein>
<evidence type="ECO:0000256" key="2">
    <source>
        <dbReference type="ARBA" id="ARBA00022723"/>
    </source>
</evidence>
<evidence type="ECO:0000256" key="7">
    <source>
        <dbReference type="ARBA" id="ARBA00023163"/>
    </source>
</evidence>
<evidence type="ECO:0000313" key="11">
    <source>
        <dbReference type="EMBL" id="KAF1380226.1"/>
    </source>
</evidence>
<evidence type="ECO:0000256" key="1">
    <source>
        <dbReference type="ARBA" id="ARBA00004123"/>
    </source>
</evidence>
<dbReference type="GO" id="GO:0046983">
    <property type="term" value="F:protein dimerization activity"/>
    <property type="evidence" value="ECO:0007669"/>
    <property type="project" value="InterPro"/>
</dbReference>
<sequence length="518" mass="58100">MDAAMKPPGLLQGKFIFKKLPNGNLDKTKVVCTLCNAELVYCRSSSSLKYHLNAKHPLANAEDAGPSTDVAQGKSRRQTTMFECNRGKPVSTALSAKLTNLLAQWIATSCRPISVVEDDGLELVLQAATGDPSYKLPARRTIMRRIHDQHAAEKAAKNEKMVEARCVALTGDHWTSVNNDNYPALLYTLIDASWELSFALGGFDGALAKCRKVVGHFKHSPANSDELNVQQASLGQVQEPLVQDVPTRWNSTLEMIKRVMRNRDALYTTLSQQKHNLALPTNAEYEKLAKLEKLLEPWRYITELLGGDRYVSCSVVLPGLCHLQHVMKISDDDPAYIVRFKAAFTKDLNQQSEKINLEWLKVATALDPRFKDLKCLPRAEREPVWAKLSELVKREEPALQPLGEENPEPPKKKTALLLMGSDSESDEETPEDNTVERYKVEPSASLDQCPLKWWSDHTAVYGKMALIARKYLGTPATTVPCKRLFSLAGHIVQKRRSSLSPENVNKLVCLSDWWKKEK</sequence>
<proteinExistence type="predicted"/>
<keyword evidence="3" id="KW-0863">Zinc-finger</keyword>
<accession>A0A6A5EC79</accession>
<evidence type="ECO:0000313" key="12">
    <source>
        <dbReference type="Proteomes" id="UP000465112"/>
    </source>
</evidence>